<reference evidence="2 3" key="1">
    <citation type="submission" date="2018-05" db="EMBL/GenBank/DDBJ databases">
        <title>Complete genome sequence of Flagellimonas aquimarina ECD12 isolated from seaweed Ecklonia cava.</title>
        <authorList>
            <person name="Choi S."/>
            <person name="Seong C."/>
        </authorList>
    </citation>
    <scope>NUCLEOTIDE SEQUENCE [LARGE SCALE GENOMIC DNA]</scope>
    <source>
        <strain evidence="2 3">ECD12</strain>
    </source>
</reference>
<dbReference type="PANTHER" id="PTHR31157">
    <property type="entry name" value="SCP DOMAIN-CONTAINING PROTEIN"/>
    <property type="match status" value="1"/>
</dbReference>
<dbReference type="InterPro" id="IPR014044">
    <property type="entry name" value="CAP_dom"/>
</dbReference>
<evidence type="ECO:0000313" key="3">
    <source>
        <dbReference type="Proteomes" id="UP000245762"/>
    </source>
</evidence>
<evidence type="ECO:0000259" key="1">
    <source>
        <dbReference type="Pfam" id="PF00188"/>
    </source>
</evidence>
<comment type="caution">
    <text evidence="2">The sequence shown here is derived from an EMBL/GenBank/DDBJ whole genome shotgun (WGS) entry which is preliminary data.</text>
</comment>
<proteinExistence type="predicted"/>
<dbReference type="EMBL" id="QGEG01000001">
    <property type="protein sequence ID" value="PWL40058.1"/>
    <property type="molecule type" value="Genomic_DNA"/>
</dbReference>
<accession>A0A316L3R3</accession>
<dbReference type="PANTHER" id="PTHR31157:SF1">
    <property type="entry name" value="SCP DOMAIN-CONTAINING PROTEIN"/>
    <property type="match status" value="1"/>
</dbReference>
<sequence>MKKIYYTFLVAISVVILSMCSKTSSVEEEKFEEALLENEKAVINPSEMETEVLGLINDYRVSIGASKLQSNSTSYQYAEEHNNYMIAQKKLSHDNFQSRASKIALETGAVDVGENVARYYTTAQLVFDGWIESASHKEAIEGGYTHTTLSITLDKDGRPYFTQIFMKVE</sequence>
<evidence type="ECO:0000313" key="2">
    <source>
        <dbReference type="EMBL" id="PWL40058.1"/>
    </source>
</evidence>
<dbReference type="OrthoDB" id="982527at2"/>
<dbReference type="InterPro" id="IPR035940">
    <property type="entry name" value="CAP_sf"/>
</dbReference>
<dbReference type="RefSeq" id="WP_109660527.1">
    <property type="nucleotide sequence ID" value="NZ_QGEG01000001.1"/>
</dbReference>
<dbReference type="AlphaFoldDB" id="A0A316L3R3"/>
<gene>
    <name evidence="2" type="ORF">DKG77_04320</name>
</gene>
<name>A0A316L3R3_9FLAO</name>
<dbReference type="Proteomes" id="UP000245762">
    <property type="component" value="Unassembled WGS sequence"/>
</dbReference>
<feature type="domain" description="SCP" evidence="1">
    <location>
        <begin position="53"/>
        <end position="165"/>
    </location>
</feature>
<dbReference type="CDD" id="cd05379">
    <property type="entry name" value="CAP_bacterial"/>
    <property type="match status" value="1"/>
</dbReference>
<organism evidence="2 3">
    <name type="scientific">Flagellimonas aquimarina</name>
    <dbReference type="NCBI Taxonomy" id="2201895"/>
    <lineage>
        <taxon>Bacteria</taxon>
        <taxon>Pseudomonadati</taxon>
        <taxon>Bacteroidota</taxon>
        <taxon>Flavobacteriia</taxon>
        <taxon>Flavobacteriales</taxon>
        <taxon>Flavobacteriaceae</taxon>
        <taxon>Flagellimonas</taxon>
    </lineage>
</organism>
<dbReference type="Pfam" id="PF00188">
    <property type="entry name" value="CAP"/>
    <property type="match status" value="1"/>
</dbReference>
<protein>
    <submittedName>
        <fullName evidence="2">CAP domain-containing protein</fullName>
    </submittedName>
</protein>
<keyword evidence="3" id="KW-1185">Reference proteome</keyword>
<dbReference type="SUPFAM" id="SSF55797">
    <property type="entry name" value="PR-1-like"/>
    <property type="match status" value="1"/>
</dbReference>
<dbReference type="Gene3D" id="3.40.33.10">
    <property type="entry name" value="CAP"/>
    <property type="match status" value="1"/>
</dbReference>